<dbReference type="EMBL" id="MCGH01000002">
    <property type="protein sequence ID" value="ODM07398.1"/>
    <property type="molecule type" value="Genomic_DNA"/>
</dbReference>
<organism evidence="3 4">
    <name type="scientific">Eisenbergiella tayi</name>
    <dbReference type="NCBI Taxonomy" id="1432052"/>
    <lineage>
        <taxon>Bacteria</taxon>
        <taxon>Bacillati</taxon>
        <taxon>Bacillota</taxon>
        <taxon>Clostridia</taxon>
        <taxon>Lachnospirales</taxon>
        <taxon>Lachnospiraceae</taxon>
        <taxon>Eisenbergiella</taxon>
    </lineage>
</organism>
<dbReference type="Proteomes" id="UP000094067">
    <property type="component" value="Unassembled WGS sequence"/>
</dbReference>
<dbReference type="Pfam" id="PF13635">
    <property type="entry name" value="DUF4143"/>
    <property type="match status" value="1"/>
</dbReference>
<feature type="domain" description="AAA" evidence="1">
    <location>
        <begin position="19"/>
        <end position="139"/>
    </location>
</feature>
<dbReference type="RefSeq" id="WP_069153054.1">
    <property type="nucleotide sequence ID" value="NZ_MCGH01000002.1"/>
</dbReference>
<dbReference type="SUPFAM" id="SSF52540">
    <property type="entry name" value="P-loop containing nucleoside triphosphate hydrolases"/>
    <property type="match status" value="1"/>
</dbReference>
<comment type="caution">
    <text evidence="3">The sequence shown here is derived from an EMBL/GenBank/DDBJ whole genome shotgun (WGS) entry which is preliminary data.</text>
</comment>
<proteinExistence type="predicted"/>
<name>A0A1E3AF79_9FIRM</name>
<evidence type="ECO:0000259" key="1">
    <source>
        <dbReference type="Pfam" id="PF13173"/>
    </source>
</evidence>
<dbReference type="Pfam" id="PF13173">
    <property type="entry name" value="AAA_14"/>
    <property type="match status" value="1"/>
</dbReference>
<dbReference type="InterPro" id="IPR041682">
    <property type="entry name" value="AAA_14"/>
</dbReference>
<dbReference type="PANTHER" id="PTHR43566:SF2">
    <property type="entry name" value="DUF4143 DOMAIN-CONTAINING PROTEIN"/>
    <property type="match status" value="1"/>
</dbReference>
<dbReference type="PATRIC" id="fig|1432052.4.peg.3663"/>
<dbReference type="AlphaFoldDB" id="A0A1E3AF79"/>
<dbReference type="PANTHER" id="PTHR43566">
    <property type="entry name" value="CONSERVED PROTEIN"/>
    <property type="match status" value="1"/>
</dbReference>
<sequence length="409" mass="46474">MEYIKRNMEGIILELNKQYPAILVTGPRQVGKTTMLQKLIVLEGRNRNYVSLDDLNDRALAKTDPAMFFQIHQPPILIDEIQYAPELFTYIKIYADRDQRAGDFWMTGSQLFKLMDGVQESLAGRVALLHLSPLSQQEIYSGQAGAFSLDIDVLSKRQQVVRPALAPQIFDRIFLGGMPALVSKKYQERSIFYSSYINTYLERDVKDLSGSIDSLKFLNFITAVAARTSQMVNYKGIADDCDMDQTTVKSWLRILETLGIIFYLHPYLNNVLKRTVKTPKIYFYDTGLVCYLTKWSSSETVMSGAMNGALLENYTVSEIQKSYQNVGKVPYLYYYRDKDAKEIDLLMEGDGQLHPIEIKKTATPEKKMISNFSVIEKSSMQRGIGAVLCLSEKLGAFDKDNLIVPISLI</sequence>
<evidence type="ECO:0000313" key="3">
    <source>
        <dbReference type="EMBL" id="ODM07398.1"/>
    </source>
</evidence>
<gene>
    <name evidence="3" type="ORF">BEI61_03288</name>
</gene>
<evidence type="ECO:0000259" key="2">
    <source>
        <dbReference type="Pfam" id="PF13635"/>
    </source>
</evidence>
<evidence type="ECO:0008006" key="5">
    <source>
        <dbReference type="Google" id="ProtNLM"/>
    </source>
</evidence>
<dbReference type="InterPro" id="IPR025420">
    <property type="entry name" value="DUF4143"/>
</dbReference>
<protein>
    <recommendedName>
        <fullName evidence="5">ATP-binding protein</fullName>
    </recommendedName>
</protein>
<evidence type="ECO:0000313" key="4">
    <source>
        <dbReference type="Proteomes" id="UP000094067"/>
    </source>
</evidence>
<reference evidence="3 4" key="1">
    <citation type="submission" date="2016-07" db="EMBL/GenBank/DDBJ databases">
        <title>Characterization of isolates of Eisenbergiella tayi derived from blood cultures, using whole genome sequencing.</title>
        <authorList>
            <person name="Burdz T."/>
            <person name="Wiebe D."/>
            <person name="Huynh C."/>
            <person name="Bernard K."/>
        </authorList>
    </citation>
    <scope>NUCLEOTIDE SEQUENCE [LARGE SCALE GENOMIC DNA]</scope>
    <source>
        <strain evidence="3 4">NML 110608</strain>
    </source>
</reference>
<dbReference type="InterPro" id="IPR027417">
    <property type="entry name" value="P-loop_NTPase"/>
</dbReference>
<accession>A0A1E3AF79</accession>
<feature type="domain" description="DUF4143" evidence="2">
    <location>
        <begin position="202"/>
        <end position="360"/>
    </location>
</feature>